<reference evidence="7" key="1">
    <citation type="submission" date="2022-11" db="EMBL/GenBank/DDBJ databases">
        <authorList>
            <person name="Petersen C."/>
        </authorList>
    </citation>
    <scope>NUCLEOTIDE SEQUENCE</scope>
    <source>
        <strain evidence="7">IBT 34128</strain>
    </source>
</reference>
<comment type="caution">
    <text evidence="7">The sequence shown here is derived from an EMBL/GenBank/DDBJ whole genome shotgun (WGS) entry which is preliminary data.</text>
</comment>
<dbReference type="PANTHER" id="PTHR48094:SF11">
    <property type="entry name" value="GLUTATHIONE-INDEPENDENT GLYOXALASE HSP31-RELATED"/>
    <property type="match status" value="1"/>
</dbReference>
<dbReference type="EMBL" id="JAPMSZ010000009">
    <property type="protein sequence ID" value="KAJ5091303.1"/>
    <property type="molecule type" value="Genomic_DNA"/>
</dbReference>
<evidence type="ECO:0000259" key="6">
    <source>
        <dbReference type="Pfam" id="PF01965"/>
    </source>
</evidence>
<accession>A0A9W9K335</accession>
<evidence type="ECO:0000313" key="8">
    <source>
        <dbReference type="Proteomes" id="UP001141434"/>
    </source>
</evidence>
<organism evidence="7 8">
    <name type="scientific">Penicillium alfredii</name>
    <dbReference type="NCBI Taxonomy" id="1506179"/>
    <lineage>
        <taxon>Eukaryota</taxon>
        <taxon>Fungi</taxon>
        <taxon>Dikarya</taxon>
        <taxon>Ascomycota</taxon>
        <taxon>Pezizomycotina</taxon>
        <taxon>Eurotiomycetes</taxon>
        <taxon>Eurotiomycetidae</taxon>
        <taxon>Eurotiales</taxon>
        <taxon>Aspergillaceae</taxon>
        <taxon>Penicillium</taxon>
    </lineage>
</organism>
<keyword evidence="3" id="KW-0456">Lyase</keyword>
<dbReference type="Gene3D" id="3.40.50.880">
    <property type="match status" value="1"/>
</dbReference>
<sequence length="232" mass="24331">MAPKVLVILTSQAVIPANNHPSGWFLPEFAHPFDVLTGKVDLTVASPKGGEAPLDPGSIKFAENDASSVKFLQEQKSLWENTVKLADVLPKAAEFDAIFYVGGHGPMFDLTNDPESIALIEKFDAAKKPIAAVCHGPAALLQAKTSSGQPLIQGVEVTGLSNAEEDLIGTTPVMPFLLETELEKLSGKYVKTEPFGNKVVVSPSGNGTSIITGQNPASGTGVGEEILKALGL</sequence>
<dbReference type="EC" id="4.2.1.130" evidence="1"/>
<protein>
    <recommendedName>
        <fullName evidence="1">D-lactate dehydratase</fullName>
        <ecNumber evidence="1">4.2.1.130</ecNumber>
    </recommendedName>
</protein>
<dbReference type="InterPro" id="IPR002818">
    <property type="entry name" value="DJ-1/PfpI"/>
</dbReference>
<keyword evidence="8" id="KW-1185">Reference proteome</keyword>
<evidence type="ECO:0000256" key="4">
    <source>
        <dbReference type="ARBA" id="ARBA00038493"/>
    </source>
</evidence>
<comment type="similarity">
    <text evidence="4">Belongs to the peptidase C56 family. HSP31-like subfamily.</text>
</comment>
<gene>
    <name evidence="7" type="ORF">NUU61_006173</name>
</gene>
<dbReference type="CDD" id="cd03141">
    <property type="entry name" value="GATase1_Hsp31_like"/>
    <property type="match status" value="1"/>
</dbReference>
<evidence type="ECO:0000256" key="5">
    <source>
        <dbReference type="ARBA" id="ARBA00048082"/>
    </source>
</evidence>
<dbReference type="PANTHER" id="PTHR48094">
    <property type="entry name" value="PROTEIN/NUCLEIC ACID DEGLYCASE DJ-1-RELATED"/>
    <property type="match status" value="1"/>
</dbReference>
<comment type="catalytic activity">
    <reaction evidence="5">
        <text>methylglyoxal + H2O = (R)-lactate + H(+)</text>
        <dbReference type="Rhea" id="RHEA:27754"/>
        <dbReference type="ChEBI" id="CHEBI:15377"/>
        <dbReference type="ChEBI" id="CHEBI:15378"/>
        <dbReference type="ChEBI" id="CHEBI:16004"/>
        <dbReference type="ChEBI" id="CHEBI:17158"/>
        <dbReference type="EC" id="4.2.1.130"/>
    </reaction>
</comment>
<proteinExistence type="inferred from homology"/>
<name>A0A9W9K335_9EURO</name>
<evidence type="ECO:0000313" key="7">
    <source>
        <dbReference type="EMBL" id="KAJ5091303.1"/>
    </source>
</evidence>
<dbReference type="GO" id="GO:0019172">
    <property type="term" value="F:glyoxalase III activity"/>
    <property type="evidence" value="ECO:0007669"/>
    <property type="project" value="UniProtKB-EC"/>
</dbReference>
<dbReference type="GeneID" id="81395870"/>
<dbReference type="Proteomes" id="UP001141434">
    <property type="component" value="Unassembled WGS sequence"/>
</dbReference>
<keyword evidence="2" id="KW-0346">Stress response</keyword>
<evidence type="ECO:0000256" key="3">
    <source>
        <dbReference type="ARBA" id="ARBA00023239"/>
    </source>
</evidence>
<evidence type="ECO:0000256" key="2">
    <source>
        <dbReference type="ARBA" id="ARBA00023016"/>
    </source>
</evidence>
<feature type="domain" description="DJ-1/PfpI" evidence="6">
    <location>
        <begin position="66"/>
        <end position="149"/>
    </location>
</feature>
<dbReference type="Pfam" id="PF01965">
    <property type="entry name" value="DJ-1_PfpI"/>
    <property type="match status" value="1"/>
</dbReference>
<dbReference type="SUPFAM" id="SSF52317">
    <property type="entry name" value="Class I glutamine amidotransferase-like"/>
    <property type="match status" value="1"/>
</dbReference>
<evidence type="ECO:0000256" key="1">
    <source>
        <dbReference type="ARBA" id="ARBA00013134"/>
    </source>
</evidence>
<reference evidence="7" key="2">
    <citation type="journal article" date="2023" name="IMA Fungus">
        <title>Comparative genomic study of the Penicillium genus elucidates a diverse pangenome and 15 lateral gene transfer events.</title>
        <authorList>
            <person name="Petersen C."/>
            <person name="Sorensen T."/>
            <person name="Nielsen M.R."/>
            <person name="Sondergaard T.E."/>
            <person name="Sorensen J.L."/>
            <person name="Fitzpatrick D.A."/>
            <person name="Frisvad J.C."/>
            <person name="Nielsen K.L."/>
        </authorList>
    </citation>
    <scope>NUCLEOTIDE SEQUENCE</scope>
    <source>
        <strain evidence="7">IBT 34128</strain>
    </source>
</reference>
<dbReference type="AlphaFoldDB" id="A0A9W9K335"/>
<dbReference type="GO" id="GO:0019243">
    <property type="term" value="P:methylglyoxal catabolic process to D-lactate via S-lactoyl-glutathione"/>
    <property type="evidence" value="ECO:0007669"/>
    <property type="project" value="TreeGrafter"/>
</dbReference>
<dbReference type="GO" id="GO:0005737">
    <property type="term" value="C:cytoplasm"/>
    <property type="evidence" value="ECO:0007669"/>
    <property type="project" value="TreeGrafter"/>
</dbReference>
<dbReference type="InterPro" id="IPR050325">
    <property type="entry name" value="Prot/Nucl_acid_deglycase"/>
</dbReference>
<dbReference type="OrthoDB" id="543156at2759"/>
<dbReference type="RefSeq" id="XP_056509501.1">
    <property type="nucleotide sequence ID" value="XM_056656701.1"/>
</dbReference>
<dbReference type="InterPro" id="IPR029062">
    <property type="entry name" value="Class_I_gatase-like"/>
</dbReference>